<feature type="binding site" evidence="7">
    <location>
        <position position="71"/>
    </location>
    <ligand>
        <name>Mg(2+)</name>
        <dbReference type="ChEBI" id="CHEBI:18420"/>
        <label>1</label>
    </ligand>
</feature>
<dbReference type="STRING" id="702114.A1355_14670"/>
<dbReference type="EMBL" id="LUUK01000222">
    <property type="protein sequence ID" value="OAI12124.1"/>
    <property type="molecule type" value="Genomic_DNA"/>
</dbReference>
<comment type="cofactor">
    <cofactor evidence="1 7">
        <name>Mg(2+)</name>
        <dbReference type="ChEBI" id="CHEBI:18420"/>
    </cofactor>
</comment>
<dbReference type="CDD" id="cd00412">
    <property type="entry name" value="pyrophosphatase"/>
    <property type="match status" value="1"/>
</dbReference>
<keyword evidence="5 7" id="KW-0460">Magnesium</keyword>
<dbReference type="Gene3D" id="3.90.80.10">
    <property type="entry name" value="Inorganic pyrophosphatase"/>
    <property type="match status" value="1"/>
</dbReference>
<feature type="binding site" evidence="7">
    <location>
        <position position="66"/>
    </location>
    <ligand>
        <name>Mg(2+)</name>
        <dbReference type="ChEBI" id="CHEBI:18420"/>
        <label>1</label>
    </ligand>
</feature>
<dbReference type="AlphaFoldDB" id="A0A177N390"/>
<dbReference type="PROSITE" id="PS00387">
    <property type="entry name" value="PPASE"/>
    <property type="match status" value="1"/>
</dbReference>
<evidence type="ECO:0000313" key="8">
    <source>
        <dbReference type="EMBL" id="OAI12124.1"/>
    </source>
</evidence>
<keyword evidence="2 7" id="KW-0963">Cytoplasm</keyword>
<keyword evidence="4 7" id="KW-0378">Hydrolase</keyword>
<keyword evidence="3 7" id="KW-0479">Metal-binding</keyword>
<dbReference type="GO" id="GO:0005737">
    <property type="term" value="C:cytoplasm"/>
    <property type="evidence" value="ECO:0007669"/>
    <property type="project" value="UniProtKB-SubCell"/>
</dbReference>
<keyword evidence="9" id="KW-1185">Reference proteome</keyword>
<proteinExistence type="inferred from homology"/>
<comment type="subunit">
    <text evidence="7">Homohexamer.</text>
</comment>
<organism evidence="8 9">
    <name type="scientific">Methylomonas koyamae</name>
    <dbReference type="NCBI Taxonomy" id="702114"/>
    <lineage>
        <taxon>Bacteria</taxon>
        <taxon>Pseudomonadati</taxon>
        <taxon>Pseudomonadota</taxon>
        <taxon>Gammaproteobacteria</taxon>
        <taxon>Methylococcales</taxon>
        <taxon>Methylococcaceae</taxon>
        <taxon>Methylomonas</taxon>
    </lineage>
</organism>
<evidence type="ECO:0000256" key="6">
    <source>
        <dbReference type="ARBA" id="ARBA00047820"/>
    </source>
</evidence>
<comment type="catalytic activity">
    <reaction evidence="6 7">
        <text>diphosphate + H2O = 2 phosphate + H(+)</text>
        <dbReference type="Rhea" id="RHEA:24576"/>
        <dbReference type="ChEBI" id="CHEBI:15377"/>
        <dbReference type="ChEBI" id="CHEBI:15378"/>
        <dbReference type="ChEBI" id="CHEBI:33019"/>
        <dbReference type="ChEBI" id="CHEBI:43474"/>
        <dbReference type="EC" id="3.6.1.1"/>
    </reaction>
</comment>
<comment type="subcellular location">
    <subcellularLocation>
        <location evidence="7">Cytoplasm</location>
    </subcellularLocation>
</comment>
<feature type="binding site" evidence="7">
    <location>
        <position position="142"/>
    </location>
    <ligand>
        <name>substrate</name>
    </ligand>
</feature>
<feature type="binding site" evidence="7">
    <location>
        <position position="71"/>
    </location>
    <ligand>
        <name>Mg(2+)</name>
        <dbReference type="ChEBI" id="CHEBI:18420"/>
        <label>2</label>
    </ligand>
</feature>
<evidence type="ECO:0000313" key="9">
    <source>
        <dbReference type="Proteomes" id="UP000077628"/>
    </source>
</evidence>
<dbReference type="GO" id="GO:0000287">
    <property type="term" value="F:magnesium ion binding"/>
    <property type="evidence" value="ECO:0007669"/>
    <property type="project" value="UniProtKB-UniRule"/>
</dbReference>
<reference evidence="9" key="1">
    <citation type="submission" date="2016-03" db="EMBL/GenBank/DDBJ databases">
        <authorList>
            <person name="Heylen K."/>
            <person name="De Vos P."/>
            <person name="Vekeman B."/>
        </authorList>
    </citation>
    <scope>NUCLEOTIDE SEQUENCE [LARGE SCALE GENOMIC DNA]</scope>
    <source>
        <strain evidence="9">R-45383</strain>
    </source>
</reference>
<dbReference type="Pfam" id="PF00719">
    <property type="entry name" value="Pyrophosphatase"/>
    <property type="match status" value="1"/>
</dbReference>
<evidence type="ECO:0000256" key="4">
    <source>
        <dbReference type="ARBA" id="ARBA00022801"/>
    </source>
</evidence>
<evidence type="ECO:0000256" key="1">
    <source>
        <dbReference type="ARBA" id="ARBA00001946"/>
    </source>
</evidence>
<dbReference type="EC" id="3.6.1.1" evidence="7"/>
<dbReference type="OrthoDB" id="5187599at2"/>
<dbReference type="InterPro" id="IPR008162">
    <property type="entry name" value="Pyrophosphatase"/>
</dbReference>
<accession>A0A177N390</accession>
<comment type="caution">
    <text evidence="8">The sequence shown here is derived from an EMBL/GenBank/DDBJ whole genome shotgun (WGS) entry which is preliminary data.</text>
</comment>
<gene>
    <name evidence="7" type="primary">ppa</name>
    <name evidence="8" type="ORF">A1355_14670</name>
</gene>
<dbReference type="InterPro" id="IPR036649">
    <property type="entry name" value="Pyrophosphatase_sf"/>
</dbReference>
<dbReference type="GO" id="GO:0004427">
    <property type="term" value="F:inorganic diphosphate phosphatase activity"/>
    <property type="evidence" value="ECO:0007669"/>
    <property type="project" value="UniProtKB-UniRule"/>
</dbReference>
<feature type="binding site" evidence="7">
    <location>
        <position position="56"/>
    </location>
    <ligand>
        <name>substrate</name>
    </ligand>
</feature>
<protein>
    <recommendedName>
        <fullName evidence="7">Inorganic pyrophosphatase</fullName>
        <ecNumber evidence="7">3.6.1.1</ecNumber>
    </recommendedName>
    <alternativeName>
        <fullName evidence="7">Pyrophosphate phospho-hydrolase</fullName>
        <shortName evidence="7">PPase</shortName>
    </alternativeName>
</protein>
<dbReference type="SUPFAM" id="SSF50324">
    <property type="entry name" value="Inorganic pyrophosphatase"/>
    <property type="match status" value="1"/>
</dbReference>
<dbReference type="Proteomes" id="UP000077628">
    <property type="component" value="Unassembled WGS sequence"/>
</dbReference>
<comment type="function">
    <text evidence="7">Catalyzes the hydrolysis of inorganic pyrophosphate (PPi) forming two phosphate ions.</text>
</comment>
<dbReference type="RefSeq" id="WP_064031479.1">
    <property type="nucleotide sequence ID" value="NZ_LUUK01000222.1"/>
</dbReference>
<evidence type="ECO:0000256" key="5">
    <source>
        <dbReference type="ARBA" id="ARBA00022842"/>
    </source>
</evidence>
<dbReference type="PANTHER" id="PTHR10286">
    <property type="entry name" value="INORGANIC PYROPHOSPHATASE"/>
    <property type="match status" value="1"/>
</dbReference>
<feature type="binding site" evidence="7">
    <location>
        <position position="44"/>
    </location>
    <ligand>
        <name>substrate</name>
    </ligand>
</feature>
<comment type="similarity">
    <text evidence="7">Belongs to the PPase family.</text>
</comment>
<feature type="binding site" evidence="7">
    <location>
        <position position="103"/>
    </location>
    <ligand>
        <name>Mg(2+)</name>
        <dbReference type="ChEBI" id="CHEBI:18420"/>
        <label>1</label>
    </ligand>
</feature>
<dbReference type="NCBIfam" id="NF002317">
    <property type="entry name" value="PRK01250.1"/>
    <property type="match status" value="1"/>
</dbReference>
<dbReference type="FunFam" id="3.90.80.10:FF:000003">
    <property type="entry name" value="Inorganic pyrophosphatase"/>
    <property type="match status" value="1"/>
</dbReference>
<evidence type="ECO:0000256" key="7">
    <source>
        <dbReference type="HAMAP-Rule" id="MF_00209"/>
    </source>
</evidence>
<dbReference type="GO" id="GO:0006796">
    <property type="term" value="P:phosphate-containing compound metabolic process"/>
    <property type="evidence" value="ECO:0007669"/>
    <property type="project" value="InterPro"/>
</dbReference>
<sequence>MSFMQVAAGGNVPFEMNVVVEIPAFSDPVKYEVDKHTGALTVDRFMGTAMQYPCNYGYIPQTLSEDGDPVDVMIITPAPLLSGCVIHCRPVGILKMVDEAGPDPKLLAVPMPQLTPFYNHVTDYRDLQPDKLAKITHFFQHYKDLEDGKWVRVEGWGGVEDARNEILEGIERYKNSHSSRR</sequence>
<evidence type="ECO:0000256" key="2">
    <source>
        <dbReference type="ARBA" id="ARBA00022490"/>
    </source>
</evidence>
<evidence type="ECO:0000256" key="3">
    <source>
        <dbReference type="ARBA" id="ARBA00022723"/>
    </source>
</evidence>
<dbReference type="HAMAP" id="MF_00209">
    <property type="entry name" value="Inorganic_PPase"/>
    <property type="match status" value="1"/>
</dbReference>
<feature type="binding site" evidence="7">
    <location>
        <position position="30"/>
    </location>
    <ligand>
        <name>substrate</name>
    </ligand>
</feature>
<name>A0A177N390_9GAMM</name>